<accession>A0A6C0C543</accession>
<proteinExistence type="predicted"/>
<reference evidence="1" key="1">
    <citation type="journal article" date="2020" name="Nature">
        <title>Giant virus diversity and host interactions through global metagenomics.</title>
        <authorList>
            <person name="Schulz F."/>
            <person name="Roux S."/>
            <person name="Paez-Espino D."/>
            <person name="Jungbluth S."/>
            <person name="Walsh D.A."/>
            <person name="Denef V.J."/>
            <person name="McMahon K.D."/>
            <person name="Konstantinidis K.T."/>
            <person name="Eloe-Fadrosh E.A."/>
            <person name="Kyrpides N.C."/>
            <person name="Woyke T."/>
        </authorList>
    </citation>
    <scope>NUCLEOTIDE SEQUENCE</scope>
    <source>
        <strain evidence="1">GVMAG-M-3300020187-37</strain>
    </source>
</reference>
<dbReference type="AlphaFoldDB" id="A0A6C0C543"/>
<protein>
    <submittedName>
        <fullName evidence="1">Uncharacterized protein</fullName>
    </submittedName>
</protein>
<sequence>MKLFNILLNLLYVNSQMITEVCINCINRQIMGENIDCFVECNEMNNNCDLYTICEPDKTLIKYNDICYCEDSIDCNEFFCTQISEVNTESKLISYTTYELSLLLRGDAKNIYILYGDDLNNMFIPEAYQVNLFSGANIGGINNILLKRYDESKYDSWITIQIDDGDIMGRLSTIGIDYNSWDISNPLIVDNGALFLEEPLTLLSTTNKYLIAHLTLSDIDDHVIVFNVGGKTDISLESAQNPNINNNFRINNVSFNINKKIHNIGDSH</sequence>
<evidence type="ECO:0000313" key="1">
    <source>
        <dbReference type="EMBL" id="QHS99530.1"/>
    </source>
</evidence>
<name>A0A6C0C543_9ZZZZ</name>
<organism evidence="1">
    <name type="scientific">viral metagenome</name>
    <dbReference type="NCBI Taxonomy" id="1070528"/>
    <lineage>
        <taxon>unclassified sequences</taxon>
        <taxon>metagenomes</taxon>
        <taxon>organismal metagenomes</taxon>
    </lineage>
</organism>
<dbReference type="EMBL" id="MN739344">
    <property type="protein sequence ID" value="QHS99530.1"/>
    <property type="molecule type" value="Genomic_DNA"/>
</dbReference>